<sequence>MTSIQVNKRKRWLISIWMKWEGLFRTFFHLESLDENNHFLCVRVRTYRGKTLRLADGQEIRKGDQIAELHVNNALLFKMRTGTSSSMQLAIQMIRATEQILPKIPGFLLSHPNYRNVTGIYGVSFLYRGAEQFGFTVIDLPKGMFCFLTKIYLRTLFFVIHPQGKQRLQTKTHLLIPKIITMSTKELMRRYHVSND</sequence>
<dbReference type="Proteomes" id="UP000561326">
    <property type="component" value="Unassembled WGS sequence"/>
</dbReference>
<reference evidence="2 3" key="1">
    <citation type="submission" date="2020-04" db="EMBL/GenBank/DDBJ databases">
        <authorList>
            <person name="Hitch T.C.A."/>
            <person name="Wylensek D."/>
            <person name="Clavel T."/>
        </authorList>
    </citation>
    <scope>NUCLEOTIDE SEQUENCE [LARGE SCALE GENOMIC DNA]</scope>
    <source>
        <strain evidence="2 3">WB01_D5_05</strain>
    </source>
</reference>
<dbReference type="InterPro" id="IPR054467">
    <property type="entry name" value="YkoP-like_dom"/>
</dbReference>
<proteinExistence type="predicted"/>
<dbReference type="AlphaFoldDB" id="A0A848D0C9"/>
<protein>
    <recommendedName>
        <fullName evidence="1">YkoP-like domain-containing protein</fullName>
    </recommendedName>
</protein>
<dbReference type="GeneID" id="92839217"/>
<gene>
    <name evidence="2" type="ORF">HF838_21690</name>
</gene>
<name>A0A848D0C9_ANEAE</name>
<organism evidence="2 3">
    <name type="scientific">Aneurinibacillus aneurinilyticus</name>
    <name type="common">Bacillus aneurinolyticus</name>
    <dbReference type="NCBI Taxonomy" id="1391"/>
    <lineage>
        <taxon>Bacteria</taxon>
        <taxon>Bacillati</taxon>
        <taxon>Bacillota</taxon>
        <taxon>Bacilli</taxon>
        <taxon>Bacillales</taxon>
        <taxon>Paenibacillaceae</taxon>
        <taxon>Aneurinibacillus group</taxon>
        <taxon>Aneurinibacillus</taxon>
    </lineage>
</organism>
<dbReference type="Pfam" id="PF22790">
    <property type="entry name" value="YkoP"/>
    <property type="match status" value="1"/>
</dbReference>
<evidence type="ECO:0000259" key="1">
    <source>
        <dbReference type="Pfam" id="PF22790"/>
    </source>
</evidence>
<feature type="domain" description="YkoP-like" evidence="1">
    <location>
        <begin position="10"/>
        <end position="191"/>
    </location>
</feature>
<evidence type="ECO:0000313" key="2">
    <source>
        <dbReference type="EMBL" id="NMF00839.1"/>
    </source>
</evidence>
<dbReference type="EMBL" id="JABAGO010000055">
    <property type="protein sequence ID" value="NMF00839.1"/>
    <property type="molecule type" value="Genomic_DNA"/>
</dbReference>
<dbReference type="RefSeq" id="WP_051354634.1">
    <property type="nucleotide sequence ID" value="NZ_CABKST010000132.1"/>
</dbReference>
<accession>A0A848D0C9</accession>
<comment type="caution">
    <text evidence="2">The sequence shown here is derived from an EMBL/GenBank/DDBJ whole genome shotgun (WGS) entry which is preliminary data.</text>
</comment>
<evidence type="ECO:0000313" key="3">
    <source>
        <dbReference type="Proteomes" id="UP000561326"/>
    </source>
</evidence>